<dbReference type="Proteomes" id="UP000479000">
    <property type="component" value="Unassembled WGS sequence"/>
</dbReference>
<dbReference type="EMBL" id="CADCXU010024229">
    <property type="protein sequence ID" value="CAB0011595.1"/>
    <property type="molecule type" value="Genomic_DNA"/>
</dbReference>
<evidence type="ECO:0000313" key="1">
    <source>
        <dbReference type="EMBL" id="CAB0011595.1"/>
    </source>
</evidence>
<organism evidence="1 2">
    <name type="scientific">Nesidiocoris tenuis</name>
    <dbReference type="NCBI Taxonomy" id="355587"/>
    <lineage>
        <taxon>Eukaryota</taxon>
        <taxon>Metazoa</taxon>
        <taxon>Ecdysozoa</taxon>
        <taxon>Arthropoda</taxon>
        <taxon>Hexapoda</taxon>
        <taxon>Insecta</taxon>
        <taxon>Pterygota</taxon>
        <taxon>Neoptera</taxon>
        <taxon>Paraneoptera</taxon>
        <taxon>Hemiptera</taxon>
        <taxon>Heteroptera</taxon>
        <taxon>Panheteroptera</taxon>
        <taxon>Cimicomorpha</taxon>
        <taxon>Miridae</taxon>
        <taxon>Dicyphina</taxon>
        <taxon>Nesidiocoris</taxon>
    </lineage>
</organism>
<sequence length="146" mass="17234">MYPAKRASTSTNGSSKSHQKLRLLPKSSCACDFAKFCRLPPELDVGTQQYQHRQFGQPKEDSLRWRYRNRDEIVHNPDNETLRDKIKIVNLLLDEIEHLTGIPTQIYLDNHSDRLKQNIDEIINDIMTQEKKRKRISEDERGFHVF</sequence>
<accession>A0A6H5H845</accession>
<gene>
    <name evidence="1" type="ORF">NTEN_LOCUS16515</name>
</gene>
<reference evidence="1 2" key="1">
    <citation type="submission" date="2020-02" db="EMBL/GenBank/DDBJ databases">
        <authorList>
            <person name="Ferguson B K."/>
        </authorList>
    </citation>
    <scope>NUCLEOTIDE SEQUENCE [LARGE SCALE GENOMIC DNA]</scope>
</reference>
<name>A0A6H5H845_9HEMI</name>
<evidence type="ECO:0000313" key="2">
    <source>
        <dbReference type="Proteomes" id="UP000479000"/>
    </source>
</evidence>
<proteinExistence type="predicted"/>
<protein>
    <submittedName>
        <fullName evidence="1">Uncharacterized protein</fullName>
    </submittedName>
</protein>
<dbReference type="AlphaFoldDB" id="A0A6H5H845"/>
<keyword evidence="2" id="KW-1185">Reference proteome</keyword>